<keyword evidence="2" id="KW-0479">Metal-binding</keyword>
<evidence type="ECO:0000256" key="6">
    <source>
        <dbReference type="ARBA" id="ARBA00023163"/>
    </source>
</evidence>
<dbReference type="GO" id="GO:0000981">
    <property type="term" value="F:DNA-binding transcription factor activity, RNA polymerase II-specific"/>
    <property type="evidence" value="ECO:0007669"/>
    <property type="project" value="TreeGrafter"/>
</dbReference>
<dbReference type="GO" id="GO:0006879">
    <property type="term" value="P:intracellular iron ion homeostasis"/>
    <property type="evidence" value="ECO:0007669"/>
    <property type="project" value="TreeGrafter"/>
</dbReference>
<evidence type="ECO:0000256" key="3">
    <source>
        <dbReference type="ARBA" id="ARBA00022833"/>
    </source>
</evidence>
<dbReference type="Pfam" id="PF00649">
    <property type="entry name" value="Copper-fist"/>
    <property type="match status" value="1"/>
</dbReference>
<evidence type="ECO:0000313" key="11">
    <source>
        <dbReference type="Proteomes" id="UP001174934"/>
    </source>
</evidence>
<dbReference type="SMART" id="SM01090">
    <property type="entry name" value="Copper-fist"/>
    <property type="match status" value="1"/>
</dbReference>
<evidence type="ECO:0000256" key="5">
    <source>
        <dbReference type="ARBA" id="ARBA00023015"/>
    </source>
</evidence>
<gene>
    <name evidence="10" type="ORF">B0T17DRAFT_588954</name>
</gene>
<dbReference type="PANTHER" id="PTHR28088:SF9">
    <property type="entry name" value="TRANSCRIPTION FACTOR GRISEA, PUTATIVE (AFU_ORTHOLOGUE AFUA_1G13190)-RELATED"/>
    <property type="match status" value="1"/>
</dbReference>
<dbReference type="EMBL" id="JAULSR010000002">
    <property type="protein sequence ID" value="KAK0628992.1"/>
    <property type="molecule type" value="Genomic_DNA"/>
</dbReference>
<dbReference type="PANTHER" id="PTHR28088">
    <property type="entry name" value="TRANSCRIPTIONAL ACTIVATOR HAA1-RELATED"/>
    <property type="match status" value="1"/>
</dbReference>
<feature type="compositionally biased region" description="Polar residues" evidence="8">
    <location>
        <begin position="137"/>
        <end position="146"/>
    </location>
</feature>
<feature type="domain" description="Copper-fist" evidence="9">
    <location>
        <begin position="28"/>
        <end position="56"/>
    </location>
</feature>
<dbReference type="InterPro" id="IPR051763">
    <property type="entry name" value="Copper_Homeo_Regul"/>
</dbReference>
<evidence type="ECO:0000256" key="8">
    <source>
        <dbReference type="SAM" id="MobiDB-lite"/>
    </source>
</evidence>
<dbReference type="PROSITE" id="PS50073">
    <property type="entry name" value="COPPER_FIST_2"/>
    <property type="match status" value="1"/>
</dbReference>
<protein>
    <recommendedName>
        <fullName evidence="9">Copper-fist domain-containing protein</fullName>
    </recommendedName>
</protein>
<keyword evidence="7" id="KW-0539">Nucleus</keyword>
<evidence type="ECO:0000313" key="10">
    <source>
        <dbReference type="EMBL" id="KAK0628992.1"/>
    </source>
</evidence>
<evidence type="ECO:0000256" key="4">
    <source>
        <dbReference type="ARBA" id="ARBA00023008"/>
    </source>
</evidence>
<sequence length="499" mass="52118">MPMIHGQKMACPSCTLTIANCPLPHSAPCIRGHRSTKCNHYAERVMVPVRKPGRPLSTCPCPPGRPCVCGGSGAGAGAGGVKVAIPRKQQCLCGPENPKETTSPVEHGRSPTEAATSPIRPSFRINKPVSGSRINGRKQSFDPSTLTRIDPMSVNLVTPPGSLDTNLATMVSNGMGAQMSPTGPSGYGTVGFLPSGPGNTFPHSQGLSYGSPLTYGMSLPYTQAPHMSPQMIKSEEESLSPSQISNMGMPMSSPAVTNGHRHSRSASLGGSQHASELAAALAAKTNGVRVGGSCCDPKGEQPNSKANGLPAPSPVFENPFIPQFTPTTPFEYPTVYTYPANYGSWQHPVDQNIWQQIASQPTMPLEAAASMSPSANGNGGGDLGIISHQCSCGPGCKCVGCLAHPFNEQMFQYVSNAYIENGDSSNGGHSNDSPPEAHTPSDTSQMSDEQSLSTLDYFFVNLPIRMDGGGCAGNINSCLCGSDCQCIGCLVHDAPVPSE</sequence>
<dbReference type="GO" id="GO:0006878">
    <property type="term" value="P:intracellular copper ion homeostasis"/>
    <property type="evidence" value="ECO:0007669"/>
    <property type="project" value="TreeGrafter"/>
</dbReference>
<feature type="region of interest" description="Disordered" evidence="8">
    <location>
        <begin position="95"/>
        <end position="146"/>
    </location>
</feature>
<dbReference type="GO" id="GO:0005634">
    <property type="term" value="C:nucleus"/>
    <property type="evidence" value="ECO:0007669"/>
    <property type="project" value="UniProtKB-SubCell"/>
</dbReference>
<organism evidence="10 11">
    <name type="scientific">Bombardia bombarda</name>
    <dbReference type="NCBI Taxonomy" id="252184"/>
    <lineage>
        <taxon>Eukaryota</taxon>
        <taxon>Fungi</taxon>
        <taxon>Dikarya</taxon>
        <taxon>Ascomycota</taxon>
        <taxon>Pezizomycotina</taxon>
        <taxon>Sordariomycetes</taxon>
        <taxon>Sordariomycetidae</taxon>
        <taxon>Sordariales</taxon>
        <taxon>Lasiosphaeriaceae</taxon>
        <taxon>Bombardia</taxon>
    </lineage>
</organism>
<dbReference type="GO" id="GO:0045944">
    <property type="term" value="P:positive regulation of transcription by RNA polymerase II"/>
    <property type="evidence" value="ECO:0007669"/>
    <property type="project" value="TreeGrafter"/>
</dbReference>
<evidence type="ECO:0000259" key="9">
    <source>
        <dbReference type="PROSITE" id="PS50073"/>
    </source>
</evidence>
<dbReference type="GO" id="GO:0000978">
    <property type="term" value="F:RNA polymerase II cis-regulatory region sequence-specific DNA binding"/>
    <property type="evidence" value="ECO:0007669"/>
    <property type="project" value="TreeGrafter"/>
</dbReference>
<keyword evidence="4" id="KW-0186">Copper</keyword>
<evidence type="ECO:0000256" key="2">
    <source>
        <dbReference type="ARBA" id="ARBA00022723"/>
    </source>
</evidence>
<proteinExistence type="predicted"/>
<dbReference type="SUPFAM" id="SSF57879">
    <property type="entry name" value="Zinc domain conserved in yeast copper-regulated transcription factors"/>
    <property type="match status" value="1"/>
</dbReference>
<reference evidence="10" key="1">
    <citation type="submission" date="2023-06" db="EMBL/GenBank/DDBJ databases">
        <title>Genome-scale phylogeny and comparative genomics of the fungal order Sordariales.</title>
        <authorList>
            <consortium name="Lawrence Berkeley National Laboratory"/>
            <person name="Hensen N."/>
            <person name="Bonometti L."/>
            <person name="Westerberg I."/>
            <person name="Brannstrom I.O."/>
            <person name="Guillou S."/>
            <person name="Cros-Aarteil S."/>
            <person name="Calhoun S."/>
            <person name="Haridas S."/>
            <person name="Kuo A."/>
            <person name="Mondo S."/>
            <person name="Pangilinan J."/>
            <person name="Riley R."/>
            <person name="LaButti K."/>
            <person name="Andreopoulos B."/>
            <person name="Lipzen A."/>
            <person name="Chen C."/>
            <person name="Yanf M."/>
            <person name="Daum C."/>
            <person name="Ng V."/>
            <person name="Clum A."/>
            <person name="Steindorff A."/>
            <person name="Ohm R."/>
            <person name="Martin F."/>
            <person name="Silar P."/>
            <person name="Natvig D."/>
            <person name="Lalanne C."/>
            <person name="Gautier V."/>
            <person name="Ament-velasquez S.L."/>
            <person name="Kruys A."/>
            <person name="Hutchinson M.I."/>
            <person name="Powell A.J."/>
            <person name="Barry K."/>
            <person name="Miller A.N."/>
            <person name="Grigoriev I.V."/>
            <person name="Debuchy R."/>
            <person name="Gladieux P."/>
            <person name="Thoren M.H."/>
            <person name="Johannesson H."/>
        </authorList>
    </citation>
    <scope>NUCLEOTIDE SEQUENCE</scope>
    <source>
        <strain evidence="10">SMH3391-2</strain>
    </source>
</reference>
<feature type="region of interest" description="Disordered" evidence="8">
    <location>
        <begin position="422"/>
        <end position="448"/>
    </location>
</feature>
<dbReference type="Proteomes" id="UP001174934">
    <property type="component" value="Unassembled WGS sequence"/>
</dbReference>
<evidence type="ECO:0000256" key="7">
    <source>
        <dbReference type="ARBA" id="ARBA00023242"/>
    </source>
</evidence>
<dbReference type="AlphaFoldDB" id="A0AA39X8Q2"/>
<keyword evidence="6" id="KW-0804">Transcription</keyword>
<dbReference type="Gene3D" id="3.90.430.10">
    <property type="entry name" value="Copper fist DNA-binding domain"/>
    <property type="match status" value="1"/>
</dbReference>
<evidence type="ECO:0000256" key="1">
    <source>
        <dbReference type="ARBA" id="ARBA00004123"/>
    </source>
</evidence>
<feature type="compositionally biased region" description="Low complexity" evidence="8">
    <location>
        <begin position="422"/>
        <end position="433"/>
    </location>
</feature>
<name>A0AA39X8Q2_9PEZI</name>
<dbReference type="InterPro" id="IPR001083">
    <property type="entry name" value="Cu_fist_DNA-bd_dom"/>
</dbReference>
<dbReference type="GO" id="GO:0005507">
    <property type="term" value="F:copper ion binding"/>
    <property type="evidence" value="ECO:0007669"/>
    <property type="project" value="InterPro"/>
</dbReference>
<comment type="subcellular location">
    <subcellularLocation>
        <location evidence="1">Nucleus</location>
    </subcellularLocation>
</comment>
<dbReference type="SMART" id="SM00412">
    <property type="entry name" value="Cu_FIST"/>
    <property type="match status" value="1"/>
</dbReference>
<accession>A0AA39X8Q2</accession>
<keyword evidence="3" id="KW-0862">Zinc</keyword>
<keyword evidence="5" id="KW-0805">Transcription regulation</keyword>
<comment type="caution">
    <text evidence="10">The sequence shown here is derived from an EMBL/GenBank/DDBJ whole genome shotgun (WGS) entry which is preliminary data.</text>
</comment>
<dbReference type="InterPro" id="IPR036395">
    <property type="entry name" value="Cu_fist_DNA-bd_dom_sf"/>
</dbReference>
<keyword evidence="11" id="KW-1185">Reference proteome</keyword>